<reference evidence="3 4" key="1">
    <citation type="journal article" date="2023" name="Sci. Data">
        <title>Genome assembly of the Korean intertidal mud-creeper Batillaria attramentaria.</title>
        <authorList>
            <person name="Patra A.K."/>
            <person name="Ho P.T."/>
            <person name="Jun S."/>
            <person name="Lee S.J."/>
            <person name="Kim Y."/>
            <person name="Won Y.J."/>
        </authorList>
    </citation>
    <scope>NUCLEOTIDE SEQUENCE [LARGE SCALE GENOMIC DNA]</scope>
    <source>
        <strain evidence="3">Wonlab-2016</strain>
    </source>
</reference>
<comment type="caution">
    <text evidence="3">The sequence shown here is derived from an EMBL/GenBank/DDBJ whole genome shotgun (WGS) entry which is preliminary data.</text>
</comment>
<dbReference type="Proteomes" id="UP001519460">
    <property type="component" value="Unassembled WGS sequence"/>
</dbReference>
<evidence type="ECO:0000256" key="1">
    <source>
        <dbReference type="SAM" id="MobiDB-lite"/>
    </source>
</evidence>
<organism evidence="3 4">
    <name type="scientific">Batillaria attramentaria</name>
    <dbReference type="NCBI Taxonomy" id="370345"/>
    <lineage>
        <taxon>Eukaryota</taxon>
        <taxon>Metazoa</taxon>
        <taxon>Spiralia</taxon>
        <taxon>Lophotrochozoa</taxon>
        <taxon>Mollusca</taxon>
        <taxon>Gastropoda</taxon>
        <taxon>Caenogastropoda</taxon>
        <taxon>Sorbeoconcha</taxon>
        <taxon>Cerithioidea</taxon>
        <taxon>Batillariidae</taxon>
        <taxon>Batillaria</taxon>
    </lineage>
</organism>
<gene>
    <name evidence="3" type="ORF">BaRGS_00035874</name>
</gene>
<evidence type="ECO:0000313" key="3">
    <source>
        <dbReference type="EMBL" id="KAK7471480.1"/>
    </source>
</evidence>
<dbReference type="AlphaFoldDB" id="A0ABD0JD80"/>
<dbReference type="EMBL" id="JACVVK020000491">
    <property type="protein sequence ID" value="KAK7471480.1"/>
    <property type="molecule type" value="Genomic_DNA"/>
</dbReference>
<dbReference type="InterPro" id="IPR007110">
    <property type="entry name" value="Ig-like_dom"/>
</dbReference>
<protein>
    <recommendedName>
        <fullName evidence="2">Ig-like domain-containing protein</fullName>
    </recommendedName>
</protein>
<feature type="non-terminal residue" evidence="3">
    <location>
        <position position="1"/>
    </location>
</feature>
<accession>A0ABD0JD80</accession>
<keyword evidence="4" id="KW-1185">Reference proteome</keyword>
<sequence>SDPELQGECAKPIPTSWLVMSLGKNSTSPSGGCDVTGLQRQYCIRDVVRNFSAVQCYCAAEGQDPNPARFIIQVESSLTWDNGQRERMEMYDVRVGQVAKLNCSTSLKGTSVSWFSDGGPLTVNTTGEYASIHVHPNMTTVQCFVTSASGLQNISAAFILSATSQAGTSTTTQTAPPGPQSPSYFSGRSHGTTLPPSTIALTTTPEPAEMFTTTSIRTPFSSTVPPALSLDEALTCTFKTGTCNWTPVPGSERDTNVTHKLNDVFPDCGVTSENVFIAHGNMTFVSGKWSNDALSHQTSALTFQTYSNHPYSVAVFARSAKSMHRRQMYAVYYTGNAVCHRKNSCLDIPQDVVMVSMQQQLRAGFNWNYE</sequence>
<evidence type="ECO:0000259" key="2">
    <source>
        <dbReference type="PROSITE" id="PS50835"/>
    </source>
</evidence>
<evidence type="ECO:0000313" key="4">
    <source>
        <dbReference type="Proteomes" id="UP001519460"/>
    </source>
</evidence>
<proteinExistence type="predicted"/>
<feature type="domain" description="Ig-like" evidence="2">
    <location>
        <begin position="67"/>
        <end position="155"/>
    </location>
</feature>
<dbReference type="PROSITE" id="PS50835">
    <property type="entry name" value="IG_LIKE"/>
    <property type="match status" value="1"/>
</dbReference>
<feature type="region of interest" description="Disordered" evidence="1">
    <location>
        <begin position="168"/>
        <end position="189"/>
    </location>
</feature>
<name>A0ABD0JD80_9CAEN</name>